<evidence type="ECO:0000256" key="3">
    <source>
        <dbReference type="ARBA" id="ARBA00022989"/>
    </source>
</evidence>
<dbReference type="OrthoDB" id="9808637at2"/>
<reference evidence="6 7" key="1">
    <citation type="journal article" date="2017" name="Int. J. Syst. Evol. Microbiol.">
        <title>Marinicauda algicola sp. nov., isolated from a marine red alga Rhodosorus marinus.</title>
        <authorList>
            <person name="Jeong S.E."/>
            <person name="Jeon S.H."/>
            <person name="Chun B.H."/>
            <person name="Kim D.W."/>
            <person name="Jeon C.O."/>
        </authorList>
    </citation>
    <scope>NUCLEOTIDE SEQUENCE [LARGE SCALE GENOMIC DNA]</scope>
    <source>
        <strain evidence="6 7">JCM 31718</strain>
    </source>
</reference>
<feature type="transmembrane region" description="Helical" evidence="5">
    <location>
        <begin position="79"/>
        <end position="96"/>
    </location>
</feature>
<keyword evidence="2 5" id="KW-0812">Transmembrane</keyword>
<evidence type="ECO:0000256" key="5">
    <source>
        <dbReference type="SAM" id="Phobius"/>
    </source>
</evidence>
<evidence type="ECO:0000256" key="4">
    <source>
        <dbReference type="ARBA" id="ARBA00023136"/>
    </source>
</evidence>
<evidence type="ECO:0000256" key="2">
    <source>
        <dbReference type="ARBA" id="ARBA00022692"/>
    </source>
</evidence>
<dbReference type="AlphaFoldDB" id="A0A4V3RYG6"/>
<evidence type="ECO:0000313" key="6">
    <source>
        <dbReference type="EMBL" id="TGY90219.1"/>
    </source>
</evidence>
<dbReference type="Gene3D" id="1.20.1550.10">
    <property type="entry name" value="DsbB-like"/>
    <property type="match status" value="1"/>
</dbReference>
<dbReference type="Proteomes" id="UP000308054">
    <property type="component" value="Unassembled WGS sequence"/>
</dbReference>
<evidence type="ECO:0000256" key="1">
    <source>
        <dbReference type="ARBA" id="ARBA00004141"/>
    </source>
</evidence>
<accession>A0A4V3RYG6</accession>
<dbReference type="Pfam" id="PF02600">
    <property type="entry name" value="DsbB"/>
    <property type="match status" value="1"/>
</dbReference>
<dbReference type="InterPro" id="IPR023380">
    <property type="entry name" value="DsbB-like_sf"/>
</dbReference>
<protein>
    <submittedName>
        <fullName evidence="6">Disulfide bond formation protein B</fullName>
    </submittedName>
</protein>
<dbReference type="InterPro" id="IPR024199">
    <property type="entry name" value="Uncharacterised_DsbB"/>
</dbReference>
<dbReference type="GO" id="GO:0006457">
    <property type="term" value="P:protein folding"/>
    <property type="evidence" value="ECO:0007669"/>
    <property type="project" value="InterPro"/>
</dbReference>
<feature type="transmembrane region" description="Helical" evidence="5">
    <location>
        <begin position="49"/>
        <end position="67"/>
    </location>
</feature>
<comment type="subcellular location">
    <subcellularLocation>
        <location evidence="1">Membrane</location>
        <topology evidence="1">Multi-pass membrane protein</topology>
    </subcellularLocation>
</comment>
<sequence length="175" mass="18189">MTATRIIDLVLHPARWPLLGALASGALLAGAFAFEHLGGLPPCPLCITQRWAHAAALAFGLASFAAIQISGAVRRVSRLLSWILGLLFLVSLYWGVTHAGIEYGLWAGPASCTASGGGAISLAELNAALSERTNVVLCDEIAWSLLGISMAGWNAIISAALGAMSFASAFRNTEL</sequence>
<comment type="caution">
    <text evidence="6">The sequence shown here is derived from an EMBL/GenBank/DDBJ whole genome shotgun (WGS) entry which is preliminary data.</text>
</comment>
<dbReference type="PIRSF" id="PIRSF033913">
    <property type="entry name" value="S-S_format_DsbB"/>
    <property type="match status" value="1"/>
</dbReference>
<keyword evidence="7" id="KW-1185">Reference proteome</keyword>
<keyword evidence="4 5" id="KW-0472">Membrane</keyword>
<evidence type="ECO:0000313" key="7">
    <source>
        <dbReference type="Proteomes" id="UP000308054"/>
    </source>
</evidence>
<dbReference type="GO" id="GO:0015035">
    <property type="term" value="F:protein-disulfide reductase activity"/>
    <property type="evidence" value="ECO:0007669"/>
    <property type="project" value="InterPro"/>
</dbReference>
<gene>
    <name evidence="6" type="ORF">E5163_03590</name>
</gene>
<name>A0A4V3RYG6_9PROT</name>
<dbReference type="InterPro" id="IPR003752">
    <property type="entry name" value="DiS_bond_form_DsbB/BdbC"/>
</dbReference>
<dbReference type="GO" id="GO:0016020">
    <property type="term" value="C:membrane"/>
    <property type="evidence" value="ECO:0007669"/>
    <property type="project" value="UniProtKB-SubCell"/>
</dbReference>
<dbReference type="SUPFAM" id="SSF158442">
    <property type="entry name" value="DsbB-like"/>
    <property type="match status" value="1"/>
</dbReference>
<keyword evidence="3 5" id="KW-1133">Transmembrane helix</keyword>
<dbReference type="RefSeq" id="WP_135994717.1">
    <property type="nucleotide sequence ID" value="NZ_CP071057.1"/>
</dbReference>
<organism evidence="6 7">
    <name type="scientific">Marinicauda algicola</name>
    <dbReference type="NCBI Taxonomy" id="2029849"/>
    <lineage>
        <taxon>Bacteria</taxon>
        <taxon>Pseudomonadati</taxon>
        <taxon>Pseudomonadota</taxon>
        <taxon>Alphaproteobacteria</taxon>
        <taxon>Maricaulales</taxon>
        <taxon>Maricaulaceae</taxon>
        <taxon>Marinicauda</taxon>
    </lineage>
</organism>
<feature type="transmembrane region" description="Helical" evidence="5">
    <location>
        <begin position="141"/>
        <end position="170"/>
    </location>
</feature>
<proteinExistence type="predicted"/>
<dbReference type="EMBL" id="SRXW01000001">
    <property type="protein sequence ID" value="TGY90219.1"/>
    <property type="molecule type" value="Genomic_DNA"/>
</dbReference>